<organism evidence="1 2">
    <name type="scientific">Hygrophoropsis aurantiaca</name>
    <dbReference type="NCBI Taxonomy" id="72124"/>
    <lineage>
        <taxon>Eukaryota</taxon>
        <taxon>Fungi</taxon>
        <taxon>Dikarya</taxon>
        <taxon>Basidiomycota</taxon>
        <taxon>Agaricomycotina</taxon>
        <taxon>Agaricomycetes</taxon>
        <taxon>Agaricomycetidae</taxon>
        <taxon>Boletales</taxon>
        <taxon>Coniophorineae</taxon>
        <taxon>Hygrophoropsidaceae</taxon>
        <taxon>Hygrophoropsis</taxon>
    </lineage>
</organism>
<reference evidence="1" key="1">
    <citation type="journal article" date="2021" name="New Phytol.">
        <title>Evolutionary innovations through gain and loss of genes in the ectomycorrhizal Boletales.</title>
        <authorList>
            <person name="Wu G."/>
            <person name="Miyauchi S."/>
            <person name="Morin E."/>
            <person name="Kuo A."/>
            <person name="Drula E."/>
            <person name="Varga T."/>
            <person name="Kohler A."/>
            <person name="Feng B."/>
            <person name="Cao Y."/>
            <person name="Lipzen A."/>
            <person name="Daum C."/>
            <person name="Hundley H."/>
            <person name="Pangilinan J."/>
            <person name="Johnson J."/>
            <person name="Barry K."/>
            <person name="LaButti K."/>
            <person name="Ng V."/>
            <person name="Ahrendt S."/>
            <person name="Min B."/>
            <person name="Choi I.G."/>
            <person name="Park H."/>
            <person name="Plett J.M."/>
            <person name="Magnuson J."/>
            <person name="Spatafora J.W."/>
            <person name="Nagy L.G."/>
            <person name="Henrissat B."/>
            <person name="Grigoriev I.V."/>
            <person name="Yang Z.L."/>
            <person name="Xu J."/>
            <person name="Martin F.M."/>
        </authorList>
    </citation>
    <scope>NUCLEOTIDE SEQUENCE</scope>
    <source>
        <strain evidence="1">ATCC 28755</strain>
    </source>
</reference>
<name>A0ACB8AFE7_9AGAM</name>
<sequence length="227" mass="26396">MLSQSRNVEQWANSSLFIHEIIRAMQHQSKYVRHSALQIVRRMRHALALSETIKPAFVSYLNTTAPSYQSDPGHILCCLQIIYTFAPHHHDSTWVVDFLQSDSNKRLQPECPKYSVYLLAMMEIVEGNDMNFDLRDTFNQNLRSWHLCYAWRVLAALEAQELTSDELDEVLPNLITFTMRYQRNYGSVRSEIFDCPDLLLLDLKKNRPESPSIPSLQDMISSLAPYK</sequence>
<evidence type="ECO:0000313" key="1">
    <source>
        <dbReference type="EMBL" id="KAH7911658.1"/>
    </source>
</evidence>
<accession>A0ACB8AFE7</accession>
<protein>
    <submittedName>
        <fullName evidence="1">Uncharacterized protein</fullName>
    </submittedName>
</protein>
<proteinExistence type="predicted"/>
<dbReference type="EMBL" id="MU267671">
    <property type="protein sequence ID" value="KAH7911658.1"/>
    <property type="molecule type" value="Genomic_DNA"/>
</dbReference>
<evidence type="ECO:0000313" key="2">
    <source>
        <dbReference type="Proteomes" id="UP000790377"/>
    </source>
</evidence>
<gene>
    <name evidence="1" type="ORF">BJ138DRAFT_1113039</name>
</gene>
<dbReference type="Proteomes" id="UP000790377">
    <property type="component" value="Unassembled WGS sequence"/>
</dbReference>
<keyword evidence="2" id="KW-1185">Reference proteome</keyword>
<comment type="caution">
    <text evidence="1">The sequence shown here is derived from an EMBL/GenBank/DDBJ whole genome shotgun (WGS) entry which is preliminary data.</text>
</comment>